<dbReference type="CDD" id="cd01292">
    <property type="entry name" value="metallo-dependent_hydrolases"/>
    <property type="match status" value="1"/>
</dbReference>
<gene>
    <name evidence="3" type="ORF">J3R75_002992</name>
</gene>
<dbReference type="SUPFAM" id="SSF51556">
    <property type="entry name" value="Metallo-dependent hydrolases"/>
    <property type="match status" value="1"/>
</dbReference>
<proteinExistence type="predicted"/>
<dbReference type="GO" id="GO:0005737">
    <property type="term" value="C:cytoplasm"/>
    <property type="evidence" value="ECO:0007669"/>
    <property type="project" value="TreeGrafter"/>
</dbReference>
<name>A0AAE3VI73_9BACT</name>
<dbReference type="RefSeq" id="WP_307262895.1">
    <property type="nucleotide sequence ID" value="NZ_JAUSVL010000001.1"/>
</dbReference>
<comment type="caution">
    <text evidence="3">The sequence shown here is derived from an EMBL/GenBank/DDBJ whole genome shotgun (WGS) entry which is preliminary data.</text>
</comment>
<dbReference type="AlphaFoldDB" id="A0AAE3VI73"/>
<dbReference type="Gene3D" id="3.20.20.140">
    <property type="entry name" value="Metal-dependent hydrolases"/>
    <property type="match status" value="1"/>
</dbReference>
<keyword evidence="1" id="KW-0456">Lyase</keyword>
<keyword evidence="4" id="KW-1185">Reference proteome</keyword>
<organism evidence="3 4">
    <name type="scientific">Oligosphaera ethanolica</name>
    <dbReference type="NCBI Taxonomy" id="760260"/>
    <lineage>
        <taxon>Bacteria</taxon>
        <taxon>Pseudomonadati</taxon>
        <taxon>Lentisphaerota</taxon>
        <taxon>Oligosphaeria</taxon>
        <taxon>Oligosphaerales</taxon>
        <taxon>Oligosphaeraceae</taxon>
        <taxon>Oligosphaera</taxon>
    </lineage>
</organism>
<evidence type="ECO:0000313" key="3">
    <source>
        <dbReference type="EMBL" id="MDQ0290885.1"/>
    </source>
</evidence>
<dbReference type="InterPro" id="IPR032465">
    <property type="entry name" value="ACMSD"/>
</dbReference>
<protein>
    <submittedName>
        <fullName evidence="3">TIM-barrel fold metal-dependent hydrolase</fullName>
    </submittedName>
</protein>
<reference evidence="3" key="1">
    <citation type="submission" date="2023-07" db="EMBL/GenBank/DDBJ databases">
        <title>Genomic Encyclopedia of Type Strains, Phase IV (KMG-IV): sequencing the most valuable type-strain genomes for metagenomic binning, comparative biology and taxonomic classification.</title>
        <authorList>
            <person name="Goeker M."/>
        </authorList>
    </citation>
    <scope>NUCLEOTIDE SEQUENCE</scope>
    <source>
        <strain evidence="3">DSM 24202</strain>
    </source>
</reference>
<dbReference type="GO" id="GO:0016831">
    <property type="term" value="F:carboxy-lyase activity"/>
    <property type="evidence" value="ECO:0007669"/>
    <property type="project" value="InterPro"/>
</dbReference>
<sequence>MKIFDVHTHVFPDKIAAQALAHLRKNSCGIPVFTDGTAAGLAAKAREAGYTAWLNCPVVTRPDQVHSVNDRVAKQNSLPMLSMGGMHPAVTAPQDEITRIHELGLRGVKFHPEYQEFFLLEERLEPIWQRCEELSLPVIIHAGQDIGFEPPFHSSPPDFVELSRRHPGLTIIAAHLGGWRSWDDVERHLVGSAVLMDTAFAKPFMRDPHQLSRIIRAHGADKILFGTDSPWQDLREAVADIMSLALPAADTERIFWGNAARLWPVLQSA</sequence>
<dbReference type="GO" id="GO:0016787">
    <property type="term" value="F:hydrolase activity"/>
    <property type="evidence" value="ECO:0007669"/>
    <property type="project" value="UniProtKB-KW"/>
</dbReference>
<dbReference type="PANTHER" id="PTHR21240:SF28">
    <property type="entry name" value="ISO-OROTATE DECARBOXYLASE (EUROFUNG)"/>
    <property type="match status" value="1"/>
</dbReference>
<evidence type="ECO:0000313" key="4">
    <source>
        <dbReference type="Proteomes" id="UP001238163"/>
    </source>
</evidence>
<evidence type="ECO:0000259" key="2">
    <source>
        <dbReference type="Pfam" id="PF04909"/>
    </source>
</evidence>
<dbReference type="GO" id="GO:0019748">
    <property type="term" value="P:secondary metabolic process"/>
    <property type="evidence" value="ECO:0007669"/>
    <property type="project" value="TreeGrafter"/>
</dbReference>
<dbReference type="InterPro" id="IPR006680">
    <property type="entry name" value="Amidohydro-rel"/>
</dbReference>
<feature type="domain" description="Amidohydrolase-related" evidence="2">
    <location>
        <begin position="88"/>
        <end position="264"/>
    </location>
</feature>
<dbReference type="Pfam" id="PF04909">
    <property type="entry name" value="Amidohydro_2"/>
    <property type="match status" value="1"/>
</dbReference>
<dbReference type="Proteomes" id="UP001238163">
    <property type="component" value="Unassembled WGS sequence"/>
</dbReference>
<dbReference type="PANTHER" id="PTHR21240">
    <property type="entry name" value="2-AMINO-3-CARBOXYLMUCONATE-6-SEMIALDEHYDE DECARBOXYLASE"/>
    <property type="match status" value="1"/>
</dbReference>
<dbReference type="InterPro" id="IPR032466">
    <property type="entry name" value="Metal_Hydrolase"/>
</dbReference>
<keyword evidence="3" id="KW-0378">Hydrolase</keyword>
<accession>A0AAE3VI73</accession>
<evidence type="ECO:0000256" key="1">
    <source>
        <dbReference type="ARBA" id="ARBA00023239"/>
    </source>
</evidence>
<dbReference type="EMBL" id="JAUSVL010000001">
    <property type="protein sequence ID" value="MDQ0290885.1"/>
    <property type="molecule type" value="Genomic_DNA"/>
</dbReference>